<comment type="caution">
    <text evidence="1">The sequence shown here is derived from an EMBL/GenBank/DDBJ whole genome shotgun (WGS) entry which is preliminary data.</text>
</comment>
<reference evidence="2" key="1">
    <citation type="journal article" date="2019" name="Int. J. Syst. Evol. Microbiol.">
        <title>The Global Catalogue of Microorganisms (GCM) 10K type strain sequencing project: providing services to taxonomists for standard genome sequencing and annotation.</title>
        <authorList>
            <consortium name="The Broad Institute Genomics Platform"/>
            <consortium name="The Broad Institute Genome Sequencing Center for Infectious Disease"/>
            <person name="Wu L."/>
            <person name="Ma J."/>
        </authorList>
    </citation>
    <scope>NUCLEOTIDE SEQUENCE [LARGE SCALE GENOMIC DNA]</scope>
    <source>
        <strain evidence="2">JCM 17933</strain>
    </source>
</reference>
<organism evidence="1 2">
    <name type="scientific">Actinoallomurus oryzae</name>
    <dbReference type="NCBI Taxonomy" id="502180"/>
    <lineage>
        <taxon>Bacteria</taxon>
        <taxon>Bacillati</taxon>
        <taxon>Actinomycetota</taxon>
        <taxon>Actinomycetes</taxon>
        <taxon>Streptosporangiales</taxon>
        <taxon>Thermomonosporaceae</taxon>
        <taxon>Actinoallomurus</taxon>
    </lineage>
</organism>
<evidence type="ECO:0000313" key="1">
    <source>
        <dbReference type="EMBL" id="GAA4507923.1"/>
    </source>
</evidence>
<gene>
    <name evidence="1" type="ORF">GCM10023191_067020</name>
</gene>
<sequence>MIADGPKPDVSAPKVRDCQFTVIRTAPLAAGPGAREPTEFFAYIDAKLDPTDTPAAKVQRCDREILSLLTKRATVLHLGPGNYCWFTAPSRTLCLRLVGTLTADKPRIGMCDSARCPQATHHPCHRPVWADHADKTKTFLGALGPTRRTERTRLQADYARATRVITAIDTASRAHP</sequence>
<keyword evidence="2" id="KW-1185">Reference proteome</keyword>
<accession>A0ABP8QQ04</accession>
<name>A0ABP8QQ04_9ACTN</name>
<protein>
    <submittedName>
        <fullName evidence="1">Uncharacterized protein</fullName>
    </submittedName>
</protein>
<dbReference type="Proteomes" id="UP001500503">
    <property type="component" value="Unassembled WGS sequence"/>
</dbReference>
<dbReference type="EMBL" id="BAABHF010000042">
    <property type="protein sequence ID" value="GAA4507923.1"/>
    <property type="molecule type" value="Genomic_DNA"/>
</dbReference>
<proteinExistence type="predicted"/>
<evidence type="ECO:0000313" key="2">
    <source>
        <dbReference type="Proteomes" id="UP001500503"/>
    </source>
</evidence>